<dbReference type="EMBL" id="HBIX01016208">
    <property type="protein sequence ID" value="CAE0718990.1"/>
    <property type="molecule type" value="Transcribed_RNA"/>
</dbReference>
<dbReference type="AlphaFoldDB" id="A0A7S4AKQ0"/>
<accession>A0A7S4AKQ0</accession>
<gene>
    <name evidence="1" type="ORF">PAUS00366_LOCUS11744</name>
</gene>
<reference evidence="1" key="1">
    <citation type="submission" date="2021-01" db="EMBL/GenBank/DDBJ databases">
        <authorList>
            <person name="Corre E."/>
            <person name="Pelletier E."/>
            <person name="Niang G."/>
            <person name="Scheremetjew M."/>
            <person name="Finn R."/>
            <person name="Kale V."/>
            <person name="Holt S."/>
            <person name="Cochrane G."/>
            <person name="Meng A."/>
            <person name="Brown T."/>
            <person name="Cohen L."/>
        </authorList>
    </citation>
    <scope>NUCLEOTIDE SEQUENCE</scope>
    <source>
        <strain evidence="1">10249 10 AB</strain>
    </source>
</reference>
<proteinExistence type="predicted"/>
<sequence>MLDIEEYAKTKGIPLESIPADVFEKAQGQSFAFREAKDPMADTFKLMCTKSQELLAACTSESGKLDGSPFPADCANQALKHMECLVNKRDTAYQLAVKLAGKEETEKVFPYYEDNKKKALDMIEIYKNSAAGEKSATFWG</sequence>
<organism evidence="1">
    <name type="scientific">Pseudo-nitzschia australis</name>
    <dbReference type="NCBI Taxonomy" id="44445"/>
    <lineage>
        <taxon>Eukaryota</taxon>
        <taxon>Sar</taxon>
        <taxon>Stramenopiles</taxon>
        <taxon>Ochrophyta</taxon>
        <taxon>Bacillariophyta</taxon>
        <taxon>Bacillariophyceae</taxon>
        <taxon>Bacillariophycidae</taxon>
        <taxon>Bacillariales</taxon>
        <taxon>Bacillariaceae</taxon>
        <taxon>Pseudo-nitzschia</taxon>
    </lineage>
</organism>
<evidence type="ECO:0000313" key="1">
    <source>
        <dbReference type="EMBL" id="CAE0718990.1"/>
    </source>
</evidence>
<protein>
    <submittedName>
        <fullName evidence="1">Uncharacterized protein</fullName>
    </submittedName>
</protein>
<name>A0A7S4AKQ0_9STRA</name>